<evidence type="ECO:0000256" key="1">
    <source>
        <dbReference type="ARBA" id="ARBA00022737"/>
    </source>
</evidence>
<sequence length="185" mass="20716">MGRVLIAFLVSLGLATVSTAALARQDDSRLDILFGQLQHAPSPQLAHLLELQIWSIWTESRSDTIDLLMQSGSLALQRQQFDKALDAFNHVIEIDPEFAEAWNKRATLHYMTGAYPESIADIKRTLALEPRHFGALSGLGLIYDAMEEREQALDAYRRALEVNPHLGHAKSRVEELIDEVEGRGI</sequence>
<dbReference type="Proteomes" id="UP000193200">
    <property type="component" value="Unassembled WGS sequence"/>
</dbReference>
<dbReference type="RefSeq" id="WP_085882611.1">
    <property type="nucleotide sequence ID" value="NZ_FWFR01000001.1"/>
</dbReference>
<feature type="repeat" description="TPR" evidence="3">
    <location>
        <begin position="65"/>
        <end position="98"/>
    </location>
</feature>
<keyword evidence="6" id="KW-1185">Reference proteome</keyword>
<dbReference type="EMBL" id="FWFR01000001">
    <property type="protein sequence ID" value="SLN35226.1"/>
    <property type="molecule type" value="Genomic_DNA"/>
</dbReference>
<dbReference type="SMART" id="SM00028">
    <property type="entry name" value="TPR"/>
    <property type="match status" value="3"/>
</dbReference>
<evidence type="ECO:0000313" key="5">
    <source>
        <dbReference type="EMBL" id="SLN35226.1"/>
    </source>
</evidence>
<dbReference type="OrthoDB" id="6193797at2"/>
<gene>
    <name evidence="5" type="ORF">OCH7691_01393</name>
</gene>
<evidence type="ECO:0000256" key="3">
    <source>
        <dbReference type="PROSITE-ProRule" id="PRU00339"/>
    </source>
</evidence>
<dbReference type="InterPro" id="IPR019734">
    <property type="entry name" value="TPR_rpt"/>
</dbReference>
<evidence type="ECO:0000256" key="4">
    <source>
        <dbReference type="SAM" id="SignalP"/>
    </source>
</evidence>
<dbReference type="AlphaFoldDB" id="A0A1Y5S914"/>
<accession>A0A1Y5S914</accession>
<keyword evidence="4" id="KW-0732">Signal</keyword>
<dbReference type="Gene3D" id="1.25.40.10">
    <property type="entry name" value="Tetratricopeptide repeat domain"/>
    <property type="match status" value="1"/>
</dbReference>
<dbReference type="Pfam" id="PF13414">
    <property type="entry name" value="TPR_11"/>
    <property type="match status" value="1"/>
</dbReference>
<feature type="chain" id="PRO_5010984968" evidence="4">
    <location>
        <begin position="24"/>
        <end position="185"/>
    </location>
</feature>
<reference evidence="5 6" key="1">
    <citation type="submission" date="2017-03" db="EMBL/GenBank/DDBJ databases">
        <authorList>
            <person name="Afonso C.L."/>
            <person name="Miller P.J."/>
            <person name="Scott M.A."/>
            <person name="Spackman E."/>
            <person name="Goraichik I."/>
            <person name="Dimitrov K.M."/>
            <person name="Suarez D.L."/>
            <person name="Swayne D.E."/>
        </authorList>
    </citation>
    <scope>NUCLEOTIDE SEQUENCE [LARGE SCALE GENOMIC DNA]</scope>
    <source>
        <strain evidence="5 6">CECT 7691</strain>
    </source>
</reference>
<name>A0A1Y5S914_9PROT</name>
<organism evidence="5 6">
    <name type="scientific">Oceanibacterium hippocampi</name>
    <dbReference type="NCBI Taxonomy" id="745714"/>
    <lineage>
        <taxon>Bacteria</taxon>
        <taxon>Pseudomonadati</taxon>
        <taxon>Pseudomonadota</taxon>
        <taxon>Alphaproteobacteria</taxon>
        <taxon>Sneathiellales</taxon>
        <taxon>Sneathiellaceae</taxon>
        <taxon>Oceanibacterium</taxon>
    </lineage>
</organism>
<dbReference type="PANTHER" id="PTHR44858">
    <property type="entry name" value="TETRATRICOPEPTIDE REPEAT PROTEIN 6"/>
    <property type="match status" value="1"/>
</dbReference>
<evidence type="ECO:0000313" key="6">
    <source>
        <dbReference type="Proteomes" id="UP000193200"/>
    </source>
</evidence>
<feature type="repeat" description="TPR" evidence="3">
    <location>
        <begin position="99"/>
        <end position="132"/>
    </location>
</feature>
<keyword evidence="2 3" id="KW-0802">TPR repeat</keyword>
<dbReference type="PROSITE" id="PS50293">
    <property type="entry name" value="TPR_REGION"/>
    <property type="match status" value="1"/>
</dbReference>
<dbReference type="PANTHER" id="PTHR44858:SF1">
    <property type="entry name" value="UDP-N-ACETYLGLUCOSAMINE--PEPTIDE N-ACETYLGLUCOSAMINYLTRANSFERASE SPINDLY-RELATED"/>
    <property type="match status" value="1"/>
</dbReference>
<dbReference type="PROSITE" id="PS50005">
    <property type="entry name" value="TPR"/>
    <property type="match status" value="3"/>
</dbReference>
<keyword evidence="1" id="KW-0677">Repeat</keyword>
<protein>
    <submittedName>
        <fullName evidence="5">Lipoprotein NlpI</fullName>
    </submittedName>
</protein>
<keyword evidence="5" id="KW-0449">Lipoprotein</keyword>
<feature type="repeat" description="TPR" evidence="3">
    <location>
        <begin position="133"/>
        <end position="166"/>
    </location>
</feature>
<dbReference type="Pfam" id="PF00515">
    <property type="entry name" value="TPR_1"/>
    <property type="match status" value="1"/>
</dbReference>
<dbReference type="SUPFAM" id="SSF48452">
    <property type="entry name" value="TPR-like"/>
    <property type="match status" value="1"/>
</dbReference>
<proteinExistence type="predicted"/>
<evidence type="ECO:0000256" key="2">
    <source>
        <dbReference type="ARBA" id="ARBA00022803"/>
    </source>
</evidence>
<feature type="signal peptide" evidence="4">
    <location>
        <begin position="1"/>
        <end position="23"/>
    </location>
</feature>
<dbReference type="InterPro" id="IPR011990">
    <property type="entry name" value="TPR-like_helical_dom_sf"/>
</dbReference>
<dbReference type="InParanoid" id="A0A1Y5S914"/>
<dbReference type="InterPro" id="IPR050498">
    <property type="entry name" value="Ycf3"/>
</dbReference>